<evidence type="ECO:0000256" key="4">
    <source>
        <dbReference type="ARBA" id="ARBA00022989"/>
    </source>
</evidence>
<feature type="transmembrane region" description="Helical" evidence="6">
    <location>
        <begin position="123"/>
        <end position="142"/>
    </location>
</feature>
<keyword evidence="5 6" id="KW-0472">Membrane</keyword>
<dbReference type="GO" id="GO:0005794">
    <property type="term" value="C:Golgi apparatus"/>
    <property type="evidence" value="ECO:0007669"/>
    <property type="project" value="TreeGrafter"/>
</dbReference>
<comment type="subcellular location">
    <subcellularLocation>
        <location evidence="1">Membrane</location>
        <topology evidence="1">Multi-pass membrane protein</topology>
    </subcellularLocation>
</comment>
<proteinExistence type="inferred from homology"/>
<evidence type="ECO:0000256" key="6">
    <source>
        <dbReference type="SAM" id="Phobius"/>
    </source>
</evidence>
<reference evidence="7" key="1">
    <citation type="submission" date="2025-08" db="UniProtKB">
        <authorList>
            <consortium name="Ensembl"/>
        </authorList>
    </citation>
    <scope>IDENTIFICATION</scope>
</reference>
<dbReference type="PANTHER" id="PTHR23320:SF128">
    <property type="entry name" value="MEMBRANE-SPANNING 4-DOMAINS SUBFAMILY A MEMBER 4A"/>
    <property type="match status" value="1"/>
</dbReference>
<feature type="transmembrane region" description="Helical" evidence="6">
    <location>
        <begin position="46"/>
        <end position="66"/>
    </location>
</feature>
<keyword evidence="3 6" id="KW-0812">Transmembrane</keyword>
<sequence length="235" mass="25239">ITTMQGVEQTTMEAGHGVQHLGQPVSLHSYMWKGMTEKFLKGEPRVLGVVQIVVALMNLAIGILMISATLPVDTPVPISVYIGYTIWGSVMFIISGSLAVAASRRTTRSLVGGSLGLNVTSSVLAFSGIVISAISMTSFYYIHYCIYSRETSENCSMTTSILMGLDGLVVIFSLLEFCIAMSLSAFGCRVLCCNLGPVVLMMPQNSPMAEAACPAAVQEVLMPPTKEKKIPEHLH</sequence>
<evidence type="ECO:0000313" key="7">
    <source>
        <dbReference type="Ensembl" id="ENSJJAP00000014031.1"/>
    </source>
</evidence>
<evidence type="ECO:0000256" key="5">
    <source>
        <dbReference type="ARBA" id="ARBA00023136"/>
    </source>
</evidence>
<reference evidence="7" key="2">
    <citation type="submission" date="2025-09" db="UniProtKB">
        <authorList>
            <consortium name="Ensembl"/>
        </authorList>
    </citation>
    <scope>IDENTIFICATION</scope>
</reference>
<dbReference type="AlphaFoldDB" id="A0A8C5KU24"/>
<evidence type="ECO:0000256" key="2">
    <source>
        <dbReference type="ARBA" id="ARBA00009565"/>
    </source>
</evidence>
<gene>
    <name evidence="7" type="primary">Ms4a4a</name>
</gene>
<keyword evidence="4 6" id="KW-1133">Transmembrane helix</keyword>
<protein>
    <submittedName>
        <fullName evidence="7">Membrane-spanning 4-domains, subfamily A, member 4A</fullName>
    </submittedName>
</protein>
<dbReference type="GeneTree" id="ENSGT00940000155376"/>
<dbReference type="InterPro" id="IPR030417">
    <property type="entry name" value="MS4A"/>
</dbReference>
<dbReference type="Ensembl" id="ENSJJAT00000020525.1">
    <property type="protein sequence ID" value="ENSJJAP00000014031.1"/>
    <property type="gene ID" value="ENSJJAG00000016598.1"/>
</dbReference>
<feature type="transmembrane region" description="Helical" evidence="6">
    <location>
        <begin position="78"/>
        <end position="102"/>
    </location>
</feature>
<feature type="transmembrane region" description="Helical" evidence="6">
    <location>
        <begin position="167"/>
        <end position="192"/>
    </location>
</feature>
<dbReference type="PANTHER" id="PTHR23320">
    <property type="entry name" value="MEMBRANE-SPANNING 4-DOMAINS SUBFAMILY A MS4A -RELATED"/>
    <property type="match status" value="1"/>
</dbReference>
<evidence type="ECO:0000256" key="1">
    <source>
        <dbReference type="ARBA" id="ARBA00004141"/>
    </source>
</evidence>
<accession>A0A8C5KU24</accession>
<evidence type="ECO:0000313" key="8">
    <source>
        <dbReference type="Proteomes" id="UP000694385"/>
    </source>
</evidence>
<dbReference type="OMA" id="IMPSNPH"/>
<dbReference type="Proteomes" id="UP000694385">
    <property type="component" value="Unassembled WGS sequence"/>
</dbReference>
<comment type="similarity">
    <text evidence="2">Belongs to the MS4A family.</text>
</comment>
<keyword evidence="8" id="KW-1185">Reference proteome</keyword>
<name>A0A8C5KU24_JACJA</name>
<dbReference type="InterPro" id="IPR007237">
    <property type="entry name" value="CD20-like"/>
</dbReference>
<organism evidence="7 8">
    <name type="scientific">Jaculus jaculus</name>
    <name type="common">Lesser Egyptian jerboa</name>
    <dbReference type="NCBI Taxonomy" id="51337"/>
    <lineage>
        <taxon>Eukaryota</taxon>
        <taxon>Metazoa</taxon>
        <taxon>Chordata</taxon>
        <taxon>Craniata</taxon>
        <taxon>Vertebrata</taxon>
        <taxon>Euteleostomi</taxon>
        <taxon>Mammalia</taxon>
        <taxon>Eutheria</taxon>
        <taxon>Euarchontoglires</taxon>
        <taxon>Glires</taxon>
        <taxon>Rodentia</taxon>
        <taxon>Myomorpha</taxon>
        <taxon>Dipodoidea</taxon>
        <taxon>Dipodidae</taxon>
        <taxon>Dipodinae</taxon>
        <taxon>Jaculus</taxon>
    </lineage>
</organism>
<evidence type="ECO:0000256" key="3">
    <source>
        <dbReference type="ARBA" id="ARBA00022692"/>
    </source>
</evidence>
<dbReference type="GO" id="GO:0005886">
    <property type="term" value="C:plasma membrane"/>
    <property type="evidence" value="ECO:0007669"/>
    <property type="project" value="TreeGrafter"/>
</dbReference>
<dbReference type="Pfam" id="PF04103">
    <property type="entry name" value="CD20"/>
    <property type="match status" value="1"/>
</dbReference>